<dbReference type="GO" id="GO:0005737">
    <property type="term" value="C:cytoplasm"/>
    <property type="evidence" value="ECO:0007669"/>
    <property type="project" value="TreeGrafter"/>
</dbReference>
<proteinExistence type="inferred from homology"/>
<protein>
    <submittedName>
        <fullName evidence="6">Ribulokinase</fullName>
    </submittedName>
</protein>
<dbReference type="CDD" id="cd07782">
    <property type="entry name" value="ASKHA_NBD_FGGY_D-RBK"/>
    <property type="match status" value="1"/>
</dbReference>
<evidence type="ECO:0000313" key="6">
    <source>
        <dbReference type="EMBL" id="RAI28503.1"/>
    </source>
</evidence>
<keyword evidence="3 6" id="KW-0418">Kinase</keyword>
<evidence type="ECO:0000259" key="5">
    <source>
        <dbReference type="Pfam" id="PF02782"/>
    </source>
</evidence>
<dbReference type="OrthoDB" id="9805576at2"/>
<name>A0A327JSR9_9HYPH</name>
<organism evidence="6 7">
    <name type="scientific">Rhodobium orientis</name>
    <dbReference type="NCBI Taxonomy" id="34017"/>
    <lineage>
        <taxon>Bacteria</taxon>
        <taxon>Pseudomonadati</taxon>
        <taxon>Pseudomonadota</taxon>
        <taxon>Alphaproteobacteria</taxon>
        <taxon>Hyphomicrobiales</taxon>
        <taxon>Rhodobiaceae</taxon>
        <taxon>Rhodobium</taxon>
    </lineage>
</organism>
<dbReference type="GO" id="GO:0019321">
    <property type="term" value="P:pentose metabolic process"/>
    <property type="evidence" value="ECO:0007669"/>
    <property type="project" value="TreeGrafter"/>
</dbReference>
<comment type="caution">
    <text evidence="6">The sequence shown here is derived from an EMBL/GenBank/DDBJ whole genome shotgun (WGS) entry which is preliminary data.</text>
</comment>
<dbReference type="SUPFAM" id="SSF53067">
    <property type="entry name" value="Actin-like ATPase domain"/>
    <property type="match status" value="2"/>
</dbReference>
<keyword evidence="7" id="KW-1185">Reference proteome</keyword>
<reference evidence="6 7" key="1">
    <citation type="submission" date="2017-07" db="EMBL/GenBank/DDBJ databases">
        <title>Draft Genome Sequences of Select Purple Nonsulfur Bacteria.</title>
        <authorList>
            <person name="Lasarre B."/>
            <person name="Mckinlay J.B."/>
        </authorList>
    </citation>
    <scope>NUCLEOTIDE SEQUENCE [LARGE SCALE GENOMIC DNA]</scope>
    <source>
        <strain evidence="6 7">DSM 11290</strain>
    </source>
</reference>
<evidence type="ECO:0000256" key="2">
    <source>
        <dbReference type="ARBA" id="ARBA00022679"/>
    </source>
</evidence>
<dbReference type="InterPro" id="IPR018484">
    <property type="entry name" value="FGGY_N"/>
</dbReference>
<evidence type="ECO:0000313" key="7">
    <source>
        <dbReference type="Proteomes" id="UP000249299"/>
    </source>
</evidence>
<dbReference type="EMBL" id="NPEV01000009">
    <property type="protein sequence ID" value="RAI28503.1"/>
    <property type="molecule type" value="Genomic_DNA"/>
</dbReference>
<comment type="similarity">
    <text evidence="1">Belongs to the FGGY kinase family.</text>
</comment>
<dbReference type="RefSeq" id="WP_111433498.1">
    <property type="nucleotide sequence ID" value="NZ_JACIGG010000010.1"/>
</dbReference>
<dbReference type="PANTHER" id="PTHR43435">
    <property type="entry name" value="RIBULOKINASE"/>
    <property type="match status" value="1"/>
</dbReference>
<dbReference type="PIRSF" id="PIRSF000538">
    <property type="entry name" value="GlpK"/>
    <property type="match status" value="1"/>
</dbReference>
<dbReference type="Proteomes" id="UP000249299">
    <property type="component" value="Unassembled WGS sequence"/>
</dbReference>
<dbReference type="Pfam" id="PF02782">
    <property type="entry name" value="FGGY_C"/>
    <property type="match status" value="1"/>
</dbReference>
<evidence type="ECO:0000259" key="4">
    <source>
        <dbReference type="Pfam" id="PF00370"/>
    </source>
</evidence>
<feature type="domain" description="Carbohydrate kinase FGGY C-terminal" evidence="5">
    <location>
        <begin position="278"/>
        <end position="476"/>
    </location>
</feature>
<dbReference type="Gene3D" id="1.20.58.2240">
    <property type="match status" value="1"/>
</dbReference>
<dbReference type="AlphaFoldDB" id="A0A327JSR9"/>
<evidence type="ECO:0000256" key="3">
    <source>
        <dbReference type="ARBA" id="ARBA00022777"/>
    </source>
</evidence>
<dbReference type="GO" id="GO:0019150">
    <property type="term" value="F:D-ribulokinase activity"/>
    <property type="evidence" value="ECO:0007669"/>
    <property type="project" value="TreeGrafter"/>
</dbReference>
<dbReference type="InterPro" id="IPR018485">
    <property type="entry name" value="FGGY_C"/>
</dbReference>
<dbReference type="InterPro" id="IPR000577">
    <property type="entry name" value="Carb_kinase_FGGY"/>
</dbReference>
<keyword evidence="2" id="KW-0808">Transferase</keyword>
<dbReference type="Gene3D" id="3.30.420.40">
    <property type="match status" value="1"/>
</dbReference>
<dbReference type="Pfam" id="PF00370">
    <property type="entry name" value="FGGY_N"/>
    <property type="match status" value="1"/>
</dbReference>
<dbReference type="InterPro" id="IPR006003">
    <property type="entry name" value="FGGY_RbtK-like"/>
</dbReference>
<gene>
    <name evidence="6" type="ORF">CH339_06350</name>
</gene>
<dbReference type="InterPro" id="IPR043129">
    <property type="entry name" value="ATPase_NBD"/>
</dbReference>
<dbReference type="PANTHER" id="PTHR43435:SF4">
    <property type="entry name" value="FGGY CARBOHYDRATE KINASE DOMAIN-CONTAINING PROTEIN"/>
    <property type="match status" value="1"/>
</dbReference>
<sequence>MRNLVCAIDVGTGSARAGVFDAGGAMLARQVHPIVLSQPAGGVAEHDSEDIWRAACRALQAAMEEAGVAAERIAGIAFDATCSLVVRDRDGRQVSVSSPSSGPGDDRFDTISWMDHRAIAEADECTATGHRVLEYVGEAMSPEMQTPKLMWLKRRLPASWARAGLAVDLTDFLAWKATGNAARSQCTLTAKWTYLAHDDGWQQDFFDAVGLGDLMARAGLPAQPLPVAASLGTLTAGAASDLGLDTDCAVGVGAIDAFAGTIGVLGAFADDGIERHVALIAGTSSCVMGMADEARPAKGVWGPYYGACLPGLWLREGGQSATGALLDLLIRQYGNGLRPDCAGHAAITDRIAELRAVNGDGFADGIHVLPDFHGNRTPFADPHARGVISGLTLDTSFDALCRLYWRTAVAIALGVRQILEHMAPRDGRIDTLHLTGGHARNPVLMELYADATDCEVRTNGASDTVLLGSAMIAAAAGGLHPDLRRACRSMWQDGDRRAPNPAARARYDTDYRVFLRMQEHRAELDALTL</sequence>
<dbReference type="NCBIfam" id="TIGR01315">
    <property type="entry name" value="5C_CHO_kinase"/>
    <property type="match status" value="1"/>
</dbReference>
<evidence type="ECO:0000256" key="1">
    <source>
        <dbReference type="ARBA" id="ARBA00009156"/>
    </source>
</evidence>
<accession>A0A327JSR9</accession>
<feature type="domain" description="Carbohydrate kinase FGGY N-terminal" evidence="4">
    <location>
        <begin position="5"/>
        <end position="263"/>
    </location>
</feature>